<sequence length="73" mass="7936">MAFVYDSPDIFIKPSADAVINITELRLYKSHGSISVTTSIAAPGTFIYIVILQVVGAENKFAIRVVANSTIYN</sequence>
<accession>A0AAE0DQ98</accession>
<dbReference type="EMBL" id="JASNWA010000004">
    <property type="protein sequence ID" value="KAK3175845.1"/>
    <property type="molecule type" value="Genomic_DNA"/>
</dbReference>
<gene>
    <name evidence="1" type="ORF">OEA41_007167</name>
</gene>
<proteinExistence type="predicted"/>
<protein>
    <submittedName>
        <fullName evidence="1">Uncharacterized protein</fullName>
    </submittedName>
</protein>
<organism evidence="1 2">
    <name type="scientific">Lepraria neglecta</name>
    <dbReference type="NCBI Taxonomy" id="209136"/>
    <lineage>
        <taxon>Eukaryota</taxon>
        <taxon>Fungi</taxon>
        <taxon>Dikarya</taxon>
        <taxon>Ascomycota</taxon>
        <taxon>Pezizomycotina</taxon>
        <taxon>Lecanoromycetes</taxon>
        <taxon>OSLEUM clade</taxon>
        <taxon>Lecanoromycetidae</taxon>
        <taxon>Lecanorales</taxon>
        <taxon>Lecanorineae</taxon>
        <taxon>Stereocaulaceae</taxon>
        <taxon>Lepraria</taxon>
    </lineage>
</organism>
<dbReference type="Proteomes" id="UP001276659">
    <property type="component" value="Unassembled WGS sequence"/>
</dbReference>
<name>A0AAE0DQ98_9LECA</name>
<reference evidence="1" key="1">
    <citation type="submission" date="2022-11" db="EMBL/GenBank/DDBJ databases">
        <title>Chromosomal genome sequence assembly and mating type (MAT) locus characterization of the leprose asexual lichenized fungus Lepraria neglecta (Nyl.) Erichsen.</title>
        <authorList>
            <person name="Allen J.L."/>
            <person name="Pfeffer B."/>
        </authorList>
    </citation>
    <scope>NUCLEOTIDE SEQUENCE</scope>
    <source>
        <strain evidence="1">Allen 5258</strain>
    </source>
</reference>
<dbReference type="AlphaFoldDB" id="A0AAE0DQ98"/>
<evidence type="ECO:0000313" key="1">
    <source>
        <dbReference type="EMBL" id="KAK3175845.1"/>
    </source>
</evidence>
<evidence type="ECO:0000313" key="2">
    <source>
        <dbReference type="Proteomes" id="UP001276659"/>
    </source>
</evidence>
<keyword evidence="2" id="KW-1185">Reference proteome</keyword>
<comment type="caution">
    <text evidence="1">The sequence shown here is derived from an EMBL/GenBank/DDBJ whole genome shotgun (WGS) entry which is preliminary data.</text>
</comment>